<evidence type="ECO:0000313" key="10">
    <source>
        <dbReference type="Proteomes" id="UP000543554"/>
    </source>
</evidence>
<keyword evidence="5 8" id="KW-0812">Transmembrane</keyword>
<comment type="caution">
    <text evidence="9">The sequence shown here is derived from an EMBL/GenBank/DDBJ whole genome shotgun (WGS) entry which is preliminary data.</text>
</comment>
<feature type="transmembrane region" description="Helical" evidence="8">
    <location>
        <begin position="168"/>
        <end position="191"/>
    </location>
</feature>
<dbReference type="GO" id="GO:0005886">
    <property type="term" value="C:plasma membrane"/>
    <property type="evidence" value="ECO:0007669"/>
    <property type="project" value="UniProtKB-SubCell"/>
</dbReference>
<keyword evidence="10" id="KW-1185">Reference proteome</keyword>
<evidence type="ECO:0000256" key="2">
    <source>
        <dbReference type="ARBA" id="ARBA00008566"/>
    </source>
</evidence>
<comment type="similarity">
    <text evidence="2">Belongs to the tellurite-resistance/dicarboxylate transporter (TDT) family.</text>
</comment>
<evidence type="ECO:0000256" key="1">
    <source>
        <dbReference type="ARBA" id="ARBA00004651"/>
    </source>
</evidence>
<dbReference type="Pfam" id="PF03595">
    <property type="entry name" value="SLAC1"/>
    <property type="match status" value="1"/>
</dbReference>
<dbReference type="InterPro" id="IPR004695">
    <property type="entry name" value="SLAC1/Mae1/Ssu1/TehA"/>
</dbReference>
<evidence type="ECO:0000256" key="6">
    <source>
        <dbReference type="ARBA" id="ARBA00022989"/>
    </source>
</evidence>
<evidence type="ECO:0000256" key="5">
    <source>
        <dbReference type="ARBA" id="ARBA00022692"/>
    </source>
</evidence>
<dbReference type="CDD" id="cd09318">
    <property type="entry name" value="TDT_SSU1"/>
    <property type="match status" value="1"/>
</dbReference>
<dbReference type="RefSeq" id="WP_182555578.1">
    <property type="nucleotide sequence ID" value="NZ_BPRF01000003.1"/>
</dbReference>
<evidence type="ECO:0000313" key="9">
    <source>
        <dbReference type="EMBL" id="MBA8914124.1"/>
    </source>
</evidence>
<feature type="transmembrane region" description="Helical" evidence="8">
    <location>
        <begin position="59"/>
        <end position="81"/>
    </location>
</feature>
<dbReference type="PANTHER" id="PTHR31686:SF1">
    <property type="entry name" value="SULFITE EFFLUX PUMP SSU1"/>
    <property type="match status" value="1"/>
</dbReference>
<protein>
    <submittedName>
        <fullName evidence="9">C4-dicarboxylate transporter/malic acid transport protein</fullName>
    </submittedName>
</protein>
<dbReference type="InterPro" id="IPR051629">
    <property type="entry name" value="Sulfite_efflux_TDT"/>
</dbReference>
<keyword evidence="3" id="KW-0813">Transport</keyword>
<evidence type="ECO:0000256" key="7">
    <source>
        <dbReference type="ARBA" id="ARBA00023136"/>
    </source>
</evidence>
<evidence type="ECO:0000256" key="3">
    <source>
        <dbReference type="ARBA" id="ARBA00022448"/>
    </source>
</evidence>
<sequence length="386" mass="41148">MSDPNLLSLSSGLRPLSRLQHPRDVIRQFTPNWFTVVMGTGVVALALDRLPATHGVLAAVSFGLWLAAAAIFAACCLLYAARWIFYFEGASRIFGHSTVSMFFGAIPMALATLLNGLMIFGPTHLGLAPASIVLPLWWLDVALALICAVAIPYMMFTRQEHRIDQMTAVWLLPVVAAEVVAVTGGLLAPALPDPGQQLAVIVTSFVLWGISVPLALSILAILVLRMALHNLPPREMAASSWLSLGPLGTGALGLLVLGQTGGDILAGHGFLAAPDTLRLIGLIGALILWGYGAWWLLLSLAVTVRYVRAGVPFNLGWWGYIFPLGVYCLATLRLGETTGAAGFAWLGALLVVLLGLVWVVVSVLTLRGAYRGELFVAPCLAEEPAR</sequence>
<feature type="transmembrane region" description="Helical" evidence="8">
    <location>
        <begin position="93"/>
        <end position="120"/>
    </location>
</feature>
<dbReference type="AlphaFoldDB" id="A0AA40S3Z8"/>
<keyword evidence="4" id="KW-1003">Cell membrane</keyword>
<feature type="transmembrane region" description="Helical" evidence="8">
    <location>
        <begin position="340"/>
        <end position="366"/>
    </location>
</feature>
<dbReference type="PANTHER" id="PTHR31686">
    <property type="match status" value="1"/>
</dbReference>
<feature type="transmembrane region" description="Helical" evidence="8">
    <location>
        <begin position="236"/>
        <end position="257"/>
    </location>
</feature>
<keyword evidence="7 8" id="KW-0472">Membrane</keyword>
<proteinExistence type="inferred from homology"/>
<feature type="transmembrane region" description="Helical" evidence="8">
    <location>
        <begin position="277"/>
        <end position="303"/>
    </location>
</feature>
<evidence type="ECO:0000256" key="4">
    <source>
        <dbReference type="ARBA" id="ARBA00022475"/>
    </source>
</evidence>
<organism evidence="9 10">
    <name type="scientific">Methylorubrum thiocyanatum</name>
    <dbReference type="NCBI Taxonomy" id="47958"/>
    <lineage>
        <taxon>Bacteria</taxon>
        <taxon>Pseudomonadati</taxon>
        <taxon>Pseudomonadota</taxon>
        <taxon>Alphaproteobacteria</taxon>
        <taxon>Hyphomicrobiales</taxon>
        <taxon>Methylobacteriaceae</taxon>
        <taxon>Methylorubrum</taxon>
    </lineage>
</organism>
<name>A0AA40S3Z8_9HYPH</name>
<gene>
    <name evidence="9" type="ORF">HNR51_003215</name>
</gene>
<feature type="transmembrane region" description="Helical" evidence="8">
    <location>
        <begin position="132"/>
        <end position="156"/>
    </location>
</feature>
<dbReference type="Proteomes" id="UP000543554">
    <property type="component" value="Unassembled WGS sequence"/>
</dbReference>
<keyword evidence="6 8" id="KW-1133">Transmembrane helix</keyword>
<dbReference type="Gene3D" id="1.50.10.150">
    <property type="entry name" value="Voltage-dependent anion channel"/>
    <property type="match status" value="1"/>
</dbReference>
<dbReference type="GO" id="GO:0000319">
    <property type="term" value="F:sulfite transmembrane transporter activity"/>
    <property type="evidence" value="ECO:0007669"/>
    <property type="project" value="TreeGrafter"/>
</dbReference>
<feature type="transmembrane region" description="Helical" evidence="8">
    <location>
        <begin position="197"/>
        <end position="224"/>
    </location>
</feature>
<reference evidence="9 10" key="1">
    <citation type="submission" date="2020-08" db="EMBL/GenBank/DDBJ databases">
        <title>Genomic Encyclopedia of Type Strains, Phase IV (KMG-IV): sequencing the most valuable type-strain genomes for metagenomic binning, comparative biology and taxonomic classification.</title>
        <authorList>
            <person name="Goeker M."/>
        </authorList>
    </citation>
    <scope>NUCLEOTIDE SEQUENCE [LARGE SCALE GENOMIC DNA]</scope>
    <source>
        <strain evidence="9 10">DSM 11490</strain>
    </source>
</reference>
<comment type="subcellular location">
    <subcellularLocation>
        <location evidence="1">Cell membrane</location>
        <topology evidence="1">Multi-pass membrane protein</topology>
    </subcellularLocation>
</comment>
<dbReference type="InterPro" id="IPR038665">
    <property type="entry name" value="Voltage-dep_anion_channel_sf"/>
</dbReference>
<evidence type="ECO:0000256" key="8">
    <source>
        <dbReference type="SAM" id="Phobius"/>
    </source>
</evidence>
<accession>A0AA40S3Z8</accession>
<dbReference type="EMBL" id="JACJIB010000005">
    <property type="protein sequence ID" value="MBA8914124.1"/>
    <property type="molecule type" value="Genomic_DNA"/>
</dbReference>
<feature type="transmembrane region" description="Helical" evidence="8">
    <location>
        <begin position="315"/>
        <end position="334"/>
    </location>
</feature>